<reference evidence="2" key="1">
    <citation type="journal article" date="2014" name="Front. Microbiol.">
        <title>High frequency of phylogenetically diverse reductive dehalogenase-homologous genes in deep subseafloor sedimentary metagenomes.</title>
        <authorList>
            <person name="Kawai M."/>
            <person name="Futagami T."/>
            <person name="Toyoda A."/>
            <person name="Takaki Y."/>
            <person name="Nishi S."/>
            <person name="Hori S."/>
            <person name="Arai W."/>
            <person name="Tsubouchi T."/>
            <person name="Morono Y."/>
            <person name="Uchiyama I."/>
            <person name="Ito T."/>
            <person name="Fujiyama A."/>
            <person name="Inagaki F."/>
            <person name="Takami H."/>
        </authorList>
    </citation>
    <scope>NUCLEOTIDE SEQUENCE</scope>
    <source>
        <strain evidence="2">Expedition CK06-06</strain>
    </source>
</reference>
<dbReference type="NCBIfam" id="TIGR00231">
    <property type="entry name" value="small_GTP"/>
    <property type="match status" value="1"/>
</dbReference>
<dbReference type="AlphaFoldDB" id="X0SRD2"/>
<dbReference type="Gene3D" id="3.40.50.300">
    <property type="entry name" value="P-loop containing nucleotide triphosphate hydrolases"/>
    <property type="match status" value="1"/>
</dbReference>
<dbReference type="PROSITE" id="PS51421">
    <property type="entry name" value="RAS"/>
    <property type="match status" value="1"/>
</dbReference>
<name>X0SRD2_9ZZZZ</name>
<dbReference type="GO" id="GO:0005525">
    <property type="term" value="F:GTP binding"/>
    <property type="evidence" value="ECO:0007669"/>
    <property type="project" value="InterPro"/>
</dbReference>
<dbReference type="FunFam" id="3.40.50.300:FF:001447">
    <property type="entry name" value="Ras-related protein Rab-1B"/>
    <property type="match status" value="1"/>
</dbReference>
<dbReference type="SMART" id="SM00175">
    <property type="entry name" value="RAB"/>
    <property type="match status" value="1"/>
</dbReference>
<dbReference type="CDD" id="cd00154">
    <property type="entry name" value="Rab"/>
    <property type="match status" value="1"/>
</dbReference>
<accession>X0SRD2</accession>
<sequence>MNIVYTRSKMRNFVFKILVGGDGAVGKTTLLRKYIDGTFDESTITTVGVDFFLKQVIYENIGSCTLQIWDLGGQKRFRHLLESFIMGAKGALLLFDLTRMPKIDNILSWVNIIRMHDLDLPIILVGTKLDLEEFIAVDDESAKSIKNTFNMIEYVKTSSKTGTNVELVFDLIVEELMKKSKY</sequence>
<dbReference type="SUPFAM" id="SSF52540">
    <property type="entry name" value="P-loop containing nucleoside triphosphate hydrolases"/>
    <property type="match status" value="1"/>
</dbReference>
<evidence type="ECO:0008006" key="3">
    <source>
        <dbReference type="Google" id="ProtNLM"/>
    </source>
</evidence>
<dbReference type="EMBL" id="BARS01007484">
    <property type="protein sequence ID" value="GAF83629.1"/>
    <property type="molecule type" value="Genomic_DNA"/>
</dbReference>
<dbReference type="SMART" id="SM00174">
    <property type="entry name" value="RHO"/>
    <property type="match status" value="1"/>
</dbReference>
<proteinExistence type="predicted"/>
<dbReference type="GO" id="GO:0003924">
    <property type="term" value="F:GTPase activity"/>
    <property type="evidence" value="ECO:0007669"/>
    <property type="project" value="InterPro"/>
</dbReference>
<dbReference type="InterPro" id="IPR027417">
    <property type="entry name" value="P-loop_NTPase"/>
</dbReference>
<keyword evidence="1" id="KW-0547">Nucleotide-binding</keyword>
<evidence type="ECO:0000256" key="1">
    <source>
        <dbReference type="ARBA" id="ARBA00022741"/>
    </source>
</evidence>
<dbReference type="PRINTS" id="PR00449">
    <property type="entry name" value="RASTRNSFRMNG"/>
</dbReference>
<comment type="caution">
    <text evidence="2">The sequence shown here is derived from an EMBL/GenBank/DDBJ whole genome shotgun (WGS) entry which is preliminary data.</text>
</comment>
<evidence type="ECO:0000313" key="2">
    <source>
        <dbReference type="EMBL" id="GAF83629.1"/>
    </source>
</evidence>
<gene>
    <name evidence="2" type="ORF">S01H1_14397</name>
</gene>
<organism evidence="2">
    <name type="scientific">marine sediment metagenome</name>
    <dbReference type="NCBI Taxonomy" id="412755"/>
    <lineage>
        <taxon>unclassified sequences</taxon>
        <taxon>metagenomes</taxon>
        <taxon>ecological metagenomes</taxon>
    </lineage>
</organism>
<dbReference type="InterPro" id="IPR001806">
    <property type="entry name" value="Small_GTPase"/>
</dbReference>
<protein>
    <recommendedName>
        <fullName evidence="3">GTP-binding protein</fullName>
    </recommendedName>
</protein>
<dbReference type="InterPro" id="IPR005225">
    <property type="entry name" value="Small_GTP-bd"/>
</dbReference>
<dbReference type="Pfam" id="PF00071">
    <property type="entry name" value="Ras"/>
    <property type="match status" value="1"/>
</dbReference>
<dbReference type="PANTHER" id="PTHR47978">
    <property type="match status" value="1"/>
</dbReference>
<dbReference type="SMART" id="SM00173">
    <property type="entry name" value="RAS"/>
    <property type="match status" value="1"/>
</dbReference>
<dbReference type="PROSITE" id="PS51419">
    <property type="entry name" value="RAB"/>
    <property type="match status" value="1"/>
</dbReference>